<proteinExistence type="predicted"/>
<sequence length="444" mass="47249">MSAIPSSPAETGIFFPRDEDTRWTRLQAFAVGTCFVLNMLDGMDILMMSYLAPAITSDWNIGVAALGVVFSAALAGMMVGALVLAPLADQFGRRPVILWSVALMGVSMIGCGFAPGITTLIILRFIVGLGIGAILASMAAITSEYAPARHRVVSVALLQAGYPIGAMLAGLAVNALLPDLGWRVLMSAAGVATLILLPFAVMLLPESLEFLEKRQPRQALARINAIRRKMGRPPLPTLSEAGERKPVSLNLLFDDGRWKQTILLWSAFFCCYMTLYFAIAWIPRLAIEAGLDRSQAIVAGTVYNLGAFSGGLALCWLLFKFDVRRLVLLMMLGGSASLMAFAAPMSVTLTLLVAFCIGFTVQGGFNGLYPLVAGAYPAQVRSTGIGWCIGIGRSGAVIGPLIAGWLLAAQQPLSVVFLVFTVPLISVGLLVMAVTLRSPEPPQP</sequence>
<dbReference type="GO" id="GO:0046943">
    <property type="term" value="F:carboxylic acid transmembrane transporter activity"/>
    <property type="evidence" value="ECO:0007669"/>
    <property type="project" value="TreeGrafter"/>
</dbReference>
<keyword evidence="3 5" id="KW-1133">Transmembrane helix</keyword>
<dbReference type="Proteomes" id="UP000469949">
    <property type="component" value="Unassembled WGS sequence"/>
</dbReference>
<feature type="transmembrane region" description="Helical" evidence="5">
    <location>
        <begin position="182"/>
        <end position="204"/>
    </location>
</feature>
<evidence type="ECO:0000256" key="4">
    <source>
        <dbReference type="ARBA" id="ARBA00023136"/>
    </source>
</evidence>
<accession>A0A833JAL0</accession>
<feature type="transmembrane region" description="Helical" evidence="5">
    <location>
        <begin position="349"/>
        <end position="372"/>
    </location>
</feature>
<evidence type="ECO:0000313" key="8">
    <source>
        <dbReference type="Proteomes" id="UP000469949"/>
    </source>
</evidence>
<feature type="transmembrane region" description="Helical" evidence="5">
    <location>
        <begin position="26"/>
        <end position="51"/>
    </location>
</feature>
<dbReference type="SUPFAM" id="SSF103473">
    <property type="entry name" value="MFS general substrate transporter"/>
    <property type="match status" value="1"/>
</dbReference>
<evidence type="ECO:0000313" key="7">
    <source>
        <dbReference type="EMBL" id="KAB7786730.1"/>
    </source>
</evidence>
<name>A0A833JAL0_9HYPH</name>
<evidence type="ECO:0000256" key="5">
    <source>
        <dbReference type="SAM" id="Phobius"/>
    </source>
</evidence>
<dbReference type="InterPro" id="IPR011701">
    <property type="entry name" value="MFS"/>
</dbReference>
<organism evidence="7 8">
    <name type="scientific">Methylorubrum populi</name>
    <dbReference type="NCBI Taxonomy" id="223967"/>
    <lineage>
        <taxon>Bacteria</taxon>
        <taxon>Pseudomonadati</taxon>
        <taxon>Pseudomonadota</taxon>
        <taxon>Alphaproteobacteria</taxon>
        <taxon>Hyphomicrobiales</taxon>
        <taxon>Methylobacteriaceae</taxon>
        <taxon>Methylorubrum</taxon>
    </lineage>
</organism>
<dbReference type="InterPro" id="IPR020846">
    <property type="entry name" value="MFS_dom"/>
</dbReference>
<feature type="transmembrane region" description="Helical" evidence="5">
    <location>
        <begin position="262"/>
        <end position="282"/>
    </location>
</feature>
<keyword evidence="4 5" id="KW-0472">Membrane</keyword>
<dbReference type="PROSITE" id="PS50850">
    <property type="entry name" value="MFS"/>
    <property type="match status" value="1"/>
</dbReference>
<reference evidence="7 8" key="1">
    <citation type="submission" date="2019-10" db="EMBL/GenBank/DDBJ databases">
        <title>Draft Genome Sequence of the Caffeine Degrading Methylotroph Methylorubrum populi PINKEL.</title>
        <authorList>
            <person name="Dawson S.C."/>
            <person name="Zhang X."/>
            <person name="Wright M.E."/>
            <person name="Sharma G."/>
            <person name="Langner J.T."/>
            <person name="Ditty J.L."/>
            <person name="Subuyuj G.A."/>
        </authorList>
    </citation>
    <scope>NUCLEOTIDE SEQUENCE [LARGE SCALE GENOMIC DNA]</scope>
    <source>
        <strain evidence="7 8">Pinkel</strain>
    </source>
</reference>
<evidence type="ECO:0000256" key="2">
    <source>
        <dbReference type="ARBA" id="ARBA00022692"/>
    </source>
</evidence>
<dbReference type="AlphaFoldDB" id="A0A833JAL0"/>
<feature type="transmembrane region" description="Helical" evidence="5">
    <location>
        <begin position="63"/>
        <end position="84"/>
    </location>
</feature>
<gene>
    <name evidence="7" type="ORF">F8B43_1084</name>
</gene>
<evidence type="ECO:0000256" key="1">
    <source>
        <dbReference type="ARBA" id="ARBA00004141"/>
    </source>
</evidence>
<protein>
    <recommendedName>
        <fullName evidence="6">Major facilitator superfamily (MFS) profile domain-containing protein</fullName>
    </recommendedName>
</protein>
<dbReference type="PROSITE" id="PS00216">
    <property type="entry name" value="SUGAR_TRANSPORT_1"/>
    <property type="match status" value="1"/>
</dbReference>
<feature type="transmembrane region" description="Helical" evidence="5">
    <location>
        <begin position="413"/>
        <end position="436"/>
    </location>
</feature>
<dbReference type="PANTHER" id="PTHR23508:SF10">
    <property type="entry name" value="CARBOXYLIC ACID TRANSPORTER PROTEIN HOMOLOG"/>
    <property type="match status" value="1"/>
</dbReference>
<keyword evidence="2 5" id="KW-0812">Transmembrane</keyword>
<feature type="transmembrane region" description="Helical" evidence="5">
    <location>
        <begin position="153"/>
        <end position="176"/>
    </location>
</feature>
<evidence type="ECO:0000259" key="6">
    <source>
        <dbReference type="PROSITE" id="PS50850"/>
    </source>
</evidence>
<dbReference type="Pfam" id="PF07690">
    <property type="entry name" value="MFS_1"/>
    <property type="match status" value="1"/>
</dbReference>
<feature type="transmembrane region" description="Helical" evidence="5">
    <location>
        <begin position="384"/>
        <end position="407"/>
    </location>
</feature>
<comment type="subcellular location">
    <subcellularLocation>
        <location evidence="1">Membrane</location>
        <topology evidence="1">Multi-pass membrane protein</topology>
    </subcellularLocation>
</comment>
<dbReference type="Gene3D" id="1.20.1250.20">
    <property type="entry name" value="MFS general substrate transporter like domains"/>
    <property type="match status" value="1"/>
</dbReference>
<comment type="caution">
    <text evidence="7">The sequence shown here is derived from an EMBL/GenBank/DDBJ whole genome shotgun (WGS) entry which is preliminary data.</text>
</comment>
<feature type="domain" description="Major facilitator superfamily (MFS) profile" evidence="6">
    <location>
        <begin position="30"/>
        <end position="439"/>
    </location>
</feature>
<feature type="transmembrane region" description="Helical" evidence="5">
    <location>
        <begin position="302"/>
        <end position="319"/>
    </location>
</feature>
<evidence type="ECO:0000256" key="3">
    <source>
        <dbReference type="ARBA" id="ARBA00022989"/>
    </source>
</evidence>
<dbReference type="InterPro" id="IPR036259">
    <property type="entry name" value="MFS_trans_sf"/>
</dbReference>
<feature type="transmembrane region" description="Helical" evidence="5">
    <location>
        <begin position="96"/>
        <end position="115"/>
    </location>
</feature>
<feature type="transmembrane region" description="Helical" evidence="5">
    <location>
        <begin position="121"/>
        <end position="141"/>
    </location>
</feature>
<dbReference type="PANTHER" id="PTHR23508">
    <property type="entry name" value="CARBOXYLIC ACID TRANSPORTER PROTEIN HOMOLOG"/>
    <property type="match status" value="1"/>
</dbReference>
<dbReference type="CDD" id="cd17365">
    <property type="entry name" value="MFS_PcaK_like"/>
    <property type="match status" value="1"/>
</dbReference>
<dbReference type="InterPro" id="IPR005829">
    <property type="entry name" value="Sugar_transporter_CS"/>
</dbReference>
<dbReference type="EMBL" id="WEKV01000006">
    <property type="protein sequence ID" value="KAB7786730.1"/>
    <property type="molecule type" value="Genomic_DNA"/>
</dbReference>
<dbReference type="GO" id="GO:0005886">
    <property type="term" value="C:plasma membrane"/>
    <property type="evidence" value="ECO:0007669"/>
    <property type="project" value="TreeGrafter"/>
</dbReference>
<dbReference type="PROSITE" id="PS00217">
    <property type="entry name" value="SUGAR_TRANSPORT_2"/>
    <property type="match status" value="1"/>
</dbReference>